<keyword evidence="4" id="KW-0547">Nucleotide-binding</keyword>
<accession>A0A9Q0RID7</accession>
<dbReference type="EMBL" id="JAPDFW010000002">
    <property type="protein sequence ID" value="KAJ5080758.1"/>
    <property type="molecule type" value="Genomic_DNA"/>
</dbReference>
<dbReference type="PANTHER" id="PTHR14795:SF0">
    <property type="entry name" value="TRANSMEMBRANE PROTEIN 62"/>
    <property type="match status" value="1"/>
</dbReference>
<keyword evidence="4" id="KW-0067">ATP-binding</keyword>
<keyword evidence="5" id="KW-1185">Reference proteome</keyword>
<dbReference type="OMA" id="SELQYWS"/>
<dbReference type="SUPFAM" id="SSF56300">
    <property type="entry name" value="Metallo-dependent phosphatases"/>
    <property type="match status" value="1"/>
</dbReference>
<name>A0A9Q0RID7_ANAIG</name>
<evidence type="ECO:0000313" key="4">
    <source>
        <dbReference type="EMBL" id="KAJ5080758.1"/>
    </source>
</evidence>
<reference evidence="4" key="1">
    <citation type="submission" date="2022-10" db="EMBL/GenBank/DDBJ databases">
        <title>Novel sulphate-reducing endosymbionts in the free-living metamonad Anaeramoeba.</title>
        <authorList>
            <person name="Jerlstrom-Hultqvist J."/>
            <person name="Cepicka I."/>
            <person name="Gallot-Lavallee L."/>
            <person name="Salas-Leiva D."/>
            <person name="Curtis B.A."/>
            <person name="Zahonova K."/>
            <person name="Pipaliya S."/>
            <person name="Dacks J."/>
            <person name="Roger A.J."/>
        </authorList>
    </citation>
    <scope>NUCLEOTIDE SEQUENCE</scope>
    <source>
        <strain evidence="4">BMAN</strain>
    </source>
</reference>
<feature type="transmembrane region" description="Helical" evidence="1">
    <location>
        <begin position="670"/>
        <end position="692"/>
    </location>
</feature>
<dbReference type="GO" id="GO:0016787">
    <property type="term" value="F:hydrolase activity"/>
    <property type="evidence" value="ECO:0007669"/>
    <property type="project" value="InterPro"/>
</dbReference>
<evidence type="ECO:0000256" key="1">
    <source>
        <dbReference type="SAM" id="Phobius"/>
    </source>
</evidence>
<dbReference type="OrthoDB" id="45365at2759"/>
<feature type="transmembrane region" description="Helical" evidence="1">
    <location>
        <begin position="7"/>
        <end position="29"/>
    </location>
</feature>
<proteinExistence type="predicted"/>
<feature type="transmembrane region" description="Helical" evidence="1">
    <location>
        <begin position="609"/>
        <end position="632"/>
    </location>
</feature>
<keyword evidence="1" id="KW-0812">Transmembrane</keyword>
<dbReference type="Proteomes" id="UP001149090">
    <property type="component" value="Unassembled WGS sequence"/>
</dbReference>
<protein>
    <submittedName>
        <fullName evidence="4">Helicase related</fullName>
    </submittedName>
</protein>
<dbReference type="InterPro" id="IPR056229">
    <property type="entry name" value="Ig_TMM62"/>
</dbReference>
<feature type="transmembrane region" description="Helical" evidence="1">
    <location>
        <begin position="483"/>
        <end position="510"/>
    </location>
</feature>
<dbReference type="InterPro" id="IPR029052">
    <property type="entry name" value="Metallo-depent_PP-like"/>
</dbReference>
<sequence>MVVYLFLRDFCSCFAFTITFLIIFIYPTLTTIKKIDLENLEYKSNIKNETGFDNKTEKLFWFIHISDTHLNKFHPETIEKFEYFVSEFIPKINPSFVIHTGDITDAKSTSNLRYKNQQNIEEWIIYKNILEKYNLSSPQKWLDIRGNHDSSAIYDLYDPNNFYYRYSSLTEYLNQTQRNPVNQFLFSFDFGQYQFISLDFNPYPHISSPIGFFSFVSESMLQKLESFLNQTQANQTILFMHHPTFLHQYYPKEFLQFPLNAQNNSIRHLSSKYSILALLNGHIHQKGMYSRLSKNQNSKETLELEVGDLKKKSNFRIFAIDNDVFSFEDFDINDIDFSSQSITSQKSNEKKPKQKALIVVTNPKNARFITYNEPLNLIKKSQYIRVLIFPNNWDNVASVSCYIDGKKNPLEMKQVEKNHPLFVTKWDPQLCCDKGLHNLNIVVKNSNGEIIAEKSHSFSIDGTVKQIKPTYWNAAQKLELYQFIWSLLLFFFFLFVVGLGLVPQIVKFILKKIQIYDKFNQKMSQTIFEKPSFKSYLLLPFNHLIFNIWKYSLIPFKDFIFNFLSGIFLLFGPVSIGKMIGEDFGIAFLWGCYIDSHFISYSLPAYHALVFLSFAYFPSINTQAFASLYHLIQKKNKLYKWISLFLLLVSFFSIIMSLMIFTFVYYQGYLIIGVLTSFSLFWSSLLCLILDFRSLLKIYFSKSKSD</sequence>
<evidence type="ECO:0000259" key="3">
    <source>
        <dbReference type="Pfam" id="PF24384"/>
    </source>
</evidence>
<feature type="domain" description="TMEM62 Ig-like" evidence="3">
    <location>
        <begin position="354"/>
        <end position="463"/>
    </location>
</feature>
<dbReference type="GO" id="GO:0004386">
    <property type="term" value="F:helicase activity"/>
    <property type="evidence" value="ECO:0007669"/>
    <property type="project" value="UniProtKB-KW"/>
</dbReference>
<keyword evidence="1" id="KW-0472">Membrane</keyword>
<keyword evidence="1" id="KW-1133">Transmembrane helix</keyword>
<evidence type="ECO:0000259" key="2">
    <source>
        <dbReference type="Pfam" id="PF00149"/>
    </source>
</evidence>
<dbReference type="Pfam" id="PF00149">
    <property type="entry name" value="Metallophos"/>
    <property type="match status" value="1"/>
</dbReference>
<keyword evidence="4" id="KW-0347">Helicase</keyword>
<dbReference type="InterPro" id="IPR004843">
    <property type="entry name" value="Calcineurin-like_PHP"/>
</dbReference>
<evidence type="ECO:0000313" key="5">
    <source>
        <dbReference type="Proteomes" id="UP001149090"/>
    </source>
</evidence>
<organism evidence="4 5">
    <name type="scientific">Anaeramoeba ignava</name>
    <name type="common">Anaerobic marine amoeba</name>
    <dbReference type="NCBI Taxonomy" id="1746090"/>
    <lineage>
        <taxon>Eukaryota</taxon>
        <taxon>Metamonada</taxon>
        <taxon>Anaeramoebidae</taxon>
        <taxon>Anaeramoeba</taxon>
    </lineage>
</organism>
<feature type="transmembrane region" description="Helical" evidence="1">
    <location>
        <begin position="559"/>
        <end position="577"/>
    </location>
</feature>
<comment type="caution">
    <text evidence="4">The sequence shown here is derived from an EMBL/GenBank/DDBJ whole genome shotgun (WGS) entry which is preliminary data.</text>
</comment>
<dbReference type="PANTHER" id="PTHR14795">
    <property type="entry name" value="HELICASE RELATED"/>
    <property type="match status" value="1"/>
</dbReference>
<keyword evidence="4" id="KW-0378">Hydrolase</keyword>
<feature type="domain" description="Calcineurin-like phosphoesterase" evidence="2">
    <location>
        <begin position="61"/>
        <end position="285"/>
    </location>
</feature>
<gene>
    <name evidence="4" type="ORF">M0811_13799</name>
</gene>
<feature type="transmembrane region" description="Helical" evidence="1">
    <location>
        <begin position="644"/>
        <end position="664"/>
    </location>
</feature>
<dbReference type="AlphaFoldDB" id="A0A9Q0RID7"/>
<dbReference type="Gene3D" id="3.60.21.10">
    <property type="match status" value="1"/>
</dbReference>
<dbReference type="Pfam" id="PF24384">
    <property type="entry name" value="Ig_TMM62"/>
    <property type="match status" value="1"/>
</dbReference>